<accession>A0A2V1K494</accession>
<dbReference type="Proteomes" id="UP000245283">
    <property type="component" value="Unassembled WGS sequence"/>
</dbReference>
<dbReference type="PANTHER" id="PTHR38030:SF2">
    <property type="entry name" value="PROTOPORPHYRINOGEN IX DEHYDROGENASE [QUINONE]"/>
    <property type="match status" value="1"/>
</dbReference>
<proteinExistence type="predicted"/>
<name>A0A2V1K494_9ACTO</name>
<dbReference type="Pfam" id="PF12724">
    <property type="entry name" value="Flavodoxin_5"/>
    <property type="match status" value="1"/>
</dbReference>
<comment type="caution">
    <text evidence="2">The sequence shown here is derived from an EMBL/GenBank/DDBJ whole genome shotgun (WGS) entry which is preliminary data.</text>
</comment>
<evidence type="ECO:0000313" key="3">
    <source>
        <dbReference type="Proteomes" id="UP000245283"/>
    </source>
</evidence>
<dbReference type="EMBL" id="QETB01000006">
    <property type="protein sequence ID" value="PWF24469.1"/>
    <property type="molecule type" value="Genomic_DNA"/>
</dbReference>
<dbReference type="Gene3D" id="3.40.50.360">
    <property type="match status" value="1"/>
</dbReference>
<dbReference type="InterPro" id="IPR029039">
    <property type="entry name" value="Flavoprotein-like_sf"/>
</dbReference>
<dbReference type="GO" id="GO:0070819">
    <property type="term" value="F:menaquinone-dependent protoporphyrinogen oxidase activity"/>
    <property type="evidence" value="ECO:0007669"/>
    <property type="project" value="TreeGrafter"/>
</dbReference>
<dbReference type="RefSeq" id="WP_109094365.1">
    <property type="nucleotide sequence ID" value="NZ_QETB01000006.1"/>
</dbReference>
<feature type="domain" description="Flavodoxin-like" evidence="1">
    <location>
        <begin position="3"/>
        <end position="155"/>
    </location>
</feature>
<dbReference type="AlphaFoldDB" id="A0A2V1K494"/>
<evidence type="ECO:0000313" key="2">
    <source>
        <dbReference type="EMBL" id="PWF24469.1"/>
    </source>
</evidence>
<dbReference type="PROSITE" id="PS50902">
    <property type="entry name" value="FLAVODOXIN_LIKE"/>
    <property type="match status" value="1"/>
</dbReference>
<dbReference type="InterPro" id="IPR026816">
    <property type="entry name" value="Flavodoxin_dom"/>
</dbReference>
<reference evidence="3" key="1">
    <citation type="submission" date="2018-05" db="EMBL/GenBank/DDBJ databases">
        <authorList>
            <person name="Li Y."/>
        </authorList>
    </citation>
    <scope>NUCLEOTIDE SEQUENCE [LARGE SCALE GENOMIC DNA]</scope>
    <source>
        <strain evidence="3">sk1b4</strain>
    </source>
</reference>
<dbReference type="GO" id="GO:0010181">
    <property type="term" value="F:FMN binding"/>
    <property type="evidence" value="ECO:0007669"/>
    <property type="project" value="InterPro"/>
</dbReference>
<dbReference type="SUPFAM" id="SSF52218">
    <property type="entry name" value="Flavoproteins"/>
    <property type="match status" value="1"/>
</dbReference>
<keyword evidence="3" id="KW-1185">Reference proteome</keyword>
<dbReference type="OrthoDB" id="129384at2"/>
<protein>
    <recommendedName>
        <fullName evidence="1">Flavodoxin-like domain-containing protein</fullName>
    </recommendedName>
</protein>
<evidence type="ECO:0000259" key="1">
    <source>
        <dbReference type="PROSITE" id="PS50902"/>
    </source>
</evidence>
<dbReference type="GO" id="GO:0006783">
    <property type="term" value="P:heme biosynthetic process"/>
    <property type="evidence" value="ECO:0007669"/>
    <property type="project" value="TreeGrafter"/>
</dbReference>
<gene>
    <name evidence="2" type="ORF">DD236_10530</name>
</gene>
<sequence>MSTAIVYASKHGTTAEIARRMTTRIGGNTTLFDLADGSPDLSPYSTVVLGTAIYAGQPKSDMKAFCRTVKLSGKRLGLFVCGMEQDPAKQATELANAFPKHLRKQAATEAFLAGRFLFSAMNLAERFITKRIAKTSQDVDSIDDDAITAFASSLTGTE</sequence>
<organism evidence="2 3">
    <name type="scientific">Ancrocorticia populi</name>
    <dbReference type="NCBI Taxonomy" id="2175228"/>
    <lineage>
        <taxon>Bacteria</taxon>
        <taxon>Bacillati</taxon>
        <taxon>Actinomycetota</taxon>
        <taxon>Actinomycetes</taxon>
        <taxon>Actinomycetales</taxon>
        <taxon>Actinomycetaceae</taxon>
        <taxon>Ancrocorticia</taxon>
    </lineage>
</organism>
<dbReference type="InterPro" id="IPR008254">
    <property type="entry name" value="Flavodoxin/NO_synth"/>
</dbReference>
<dbReference type="InterPro" id="IPR052200">
    <property type="entry name" value="Protoporphyrinogen_IX_DH"/>
</dbReference>
<dbReference type="PANTHER" id="PTHR38030">
    <property type="entry name" value="PROTOPORPHYRINOGEN IX DEHYDROGENASE [MENAQUINONE]"/>
    <property type="match status" value="1"/>
</dbReference>